<evidence type="ECO:0000256" key="5">
    <source>
        <dbReference type="ARBA" id="ARBA00022729"/>
    </source>
</evidence>
<dbReference type="AlphaFoldDB" id="G8NP95"/>
<dbReference type="SUPFAM" id="SSF56935">
    <property type="entry name" value="Porins"/>
    <property type="match status" value="1"/>
</dbReference>
<dbReference type="InterPro" id="IPR039426">
    <property type="entry name" value="TonB-dep_rcpt-like"/>
</dbReference>
<dbReference type="Pfam" id="PF13620">
    <property type="entry name" value="CarboxypepD_reg"/>
    <property type="match status" value="1"/>
</dbReference>
<keyword evidence="3" id="KW-1134">Transmembrane beta strand</keyword>
<dbReference type="Gene3D" id="2.40.170.20">
    <property type="entry name" value="TonB-dependent receptor, beta-barrel domain"/>
    <property type="match status" value="1"/>
</dbReference>
<keyword evidence="6" id="KW-0472">Membrane</keyword>
<keyword evidence="10" id="KW-1185">Reference proteome</keyword>
<dbReference type="Pfam" id="PF25183">
    <property type="entry name" value="OMP_b-brl_4"/>
    <property type="match status" value="2"/>
</dbReference>
<dbReference type="EMBL" id="CP003130">
    <property type="protein sequence ID" value="AEU38294.1"/>
    <property type="molecule type" value="Genomic_DNA"/>
</dbReference>
<sequence length="967" mass="104242">MRERSLLEPNEPRPLASFPASFSSFAANRWNARVPSPKVGVEAKPGVNRKTWRLAIAVIGTLNSSLVLAQAPCATGFRIEGVIADPTGAVIPGAQVQVSDGKRSTSDAAGHYGLSCVPVGTVIITVQAEGFDGKTVQVSGQQGRLATANVQLEIATVQDSVQVNADTAASNTDEGGSTVTLDTKEVQQLADDPDDFLRQLQSLAAAAGGDPTSAIIRVDGFQNGTVLPPKGAIASIRVASDLFSSEYSFPPFGGGQIDIFTKPGADTFHGALFFTDSDGRFNATDPLSLTATPAGKRRYGFEFSGPMVQKKSGFSLALEKRDIDEFEVISAKTLSANNAIVPLQQTLSAPQRLWIASARADWQVTPKEVGALSFSSNVNSLGNQGAGGLTLAEAGYDSLVSEYDLRLTNTLTLNANTLHETRIGYAWKRTQQTPLSTVPSVQVAGYFTGGGATSQNLNDRERDLEVDDDVLLTRGKHELKIGAQGLGLFVHDYDPNTFNGAYVFGGGSAPVLDANNKPTGETGSITPIEQYSRALQSLPGGSPTTYQLTSGMPLVSLTQWRLALYAQDNFKLAPRLNLIAGLRYSLQTAPSSLANFGPRLGIAWSADKKETWNFHLRAGLFNGPNNQAYAIEVARLNGVRQQQALIYSPSYKDPLTPIPGSIQVNTVYQFPHSLTQQGTFVAYFNAEHVFLHHTHIQANLYWGEDFNNIRIRNINAPLVPSSIGTAPDPTAALLAPRPIASGENILEYQNSGHLAGDVMSFNVEQHSYKRFGFYAYYAHLNFKSNVGYSLSVFPQSSYSDAGESSRVDWLRHNRVNVIGNLNLPLKVELMAQFDASNGQPYNITTGTDNNGDGEFNDRPSYATVPGPGVYSTRFGLLTTNTVNGNVPRNLGTMPNLLHLDVNLSRAFTLNGKDKNHPRVFIFNARSANLLNHTNVEVVNTVLSSSTLGQPITTETARRLELGGRFSF</sequence>
<dbReference type="InterPro" id="IPR008969">
    <property type="entry name" value="CarboxyPept-like_regulatory"/>
</dbReference>
<reference evidence="9 10" key="1">
    <citation type="submission" date="2011-11" db="EMBL/GenBank/DDBJ databases">
        <title>Complete sequence of Granulicella mallensis MP5ACTX8.</title>
        <authorList>
            <consortium name="US DOE Joint Genome Institute"/>
            <person name="Lucas S."/>
            <person name="Copeland A."/>
            <person name="Lapidus A."/>
            <person name="Cheng J.-F."/>
            <person name="Goodwin L."/>
            <person name="Pitluck S."/>
            <person name="Peters L."/>
            <person name="Lu M."/>
            <person name="Detter J.C."/>
            <person name="Han C."/>
            <person name="Tapia R."/>
            <person name="Land M."/>
            <person name="Hauser L."/>
            <person name="Kyrpides N."/>
            <person name="Ivanova N."/>
            <person name="Mikhailova N."/>
            <person name="Pagani I."/>
            <person name="Rawat S."/>
            <person name="Mannisto M."/>
            <person name="Haggblom M."/>
            <person name="Woyke T."/>
        </authorList>
    </citation>
    <scope>NUCLEOTIDE SEQUENCE [LARGE SCALE GENOMIC DNA]</scope>
    <source>
        <strain evidence="10">ATCC BAA-1857 / DSM 23137 / MP5ACTX8</strain>
    </source>
</reference>
<dbReference type="PANTHER" id="PTHR30069:SF53">
    <property type="entry name" value="COLICIN I RECEPTOR-RELATED"/>
    <property type="match status" value="1"/>
</dbReference>
<evidence type="ECO:0000256" key="2">
    <source>
        <dbReference type="ARBA" id="ARBA00022448"/>
    </source>
</evidence>
<accession>G8NP95</accession>
<evidence type="ECO:0000256" key="6">
    <source>
        <dbReference type="ARBA" id="ARBA00023136"/>
    </source>
</evidence>
<protein>
    <recommendedName>
        <fullName evidence="8">TonB-dependent transporter Oar-like beta-barrel domain-containing protein</fullName>
    </recommendedName>
</protein>
<evidence type="ECO:0000256" key="1">
    <source>
        <dbReference type="ARBA" id="ARBA00004571"/>
    </source>
</evidence>
<dbReference type="PANTHER" id="PTHR30069">
    <property type="entry name" value="TONB-DEPENDENT OUTER MEMBRANE RECEPTOR"/>
    <property type="match status" value="1"/>
</dbReference>
<dbReference type="Proteomes" id="UP000007113">
    <property type="component" value="Chromosome"/>
</dbReference>
<dbReference type="InterPro" id="IPR036942">
    <property type="entry name" value="Beta-barrel_TonB_sf"/>
</dbReference>
<feature type="domain" description="TonB-dependent transporter Oar-like beta-barrel" evidence="8">
    <location>
        <begin position="345"/>
        <end position="591"/>
    </location>
</feature>
<proteinExistence type="predicted"/>
<evidence type="ECO:0000313" key="9">
    <source>
        <dbReference type="EMBL" id="AEU38294.1"/>
    </source>
</evidence>
<name>G8NP95_GRAMM</name>
<keyword evidence="7" id="KW-0998">Cell outer membrane</keyword>
<dbReference type="GO" id="GO:0009279">
    <property type="term" value="C:cell outer membrane"/>
    <property type="evidence" value="ECO:0007669"/>
    <property type="project" value="UniProtKB-SubCell"/>
</dbReference>
<dbReference type="Gene3D" id="2.60.40.1120">
    <property type="entry name" value="Carboxypeptidase-like, regulatory domain"/>
    <property type="match status" value="1"/>
</dbReference>
<dbReference type="HOGENOM" id="CLU_006298_0_0_0"/>
<gene>
    <name evidence="9" type="ordered locus">AciX8_4012</name>
</gene>
<organism evidence="9 10">
    <name type="scientific">Granulicella mallensis (strain ATCC BAA-1857 / DSM 23137 / MP5ACTX8)</name>
    <dbReference type="NCBI Taxonomy" id="682795"/>
    <lineage>
        <taxon>Bacteria</taxon>
        <taxon>Pseudomonadati</taxon>
        <taxon>Acidobacteriota</taxon>
        <taxon>Terriglobia</taxon>
        <taxon>Terriglobales</taxon>
        <taxon>Acidobacteriaceae</taxon>
        <taxon>Granulicella</taxon>
    </lineage>
</organism>
<dbReference type="GO" id="GO:0015344">
    <property type="term" value="F:siderophore uptake transmembrane transporter activity"/>
    <property type="evidence" value="ECO:0007669"/>
    <property type="project" value="TreeGrafter"/>
</dbReference>
<dbReference type="InterPro" id="IPR057601">
    <property type="entry name" value="Oar-like_b-barrel"/>
</dbReference>
<keyword evidence="4" id="KW-0812">Transmembrane</keyword>
<dbReference type="SUPFAM" id="SSF49464">
    <property type="entry name" value="Carboxypeptidase regulatory domain-like"/>
    <property type="match status" value="1"/>
</dbReference>
<evidence type="ECO:0000256" key="4">
    <source>
        <dbReference type="ARBA" id="ARBA00022692"/>
    </source>
</evidence>
<dbReference type="eggNOG" id="COG4771">
    <property type="taxonomic scope" value="Bacteria"/>
</dbReference>
<evidence type="ECO:0000313" key="10">
    <source>
        <dbReference type="Proteomes" id="UP000007113"/>
    </source>
</evidence>
<feature type="domain" description="TonB-dependent transporter Oar-like beta-barrel" evidence="8">
    <location>
        <begin position="593"/>
        <end position="958"/>
    </location>
</feature>
<evidence type="ECO:0000256" key="7">
    <source>
        <dbReference type="ARBA" id="ARBA00023237"/>
    </source>
</evidence>
<dbReference type="GO" id="GO:0044718">
    <property type="term" value="P:siderophore transmembrane transport"/>
    <property type="evidence" value="ECO:0007669"/>
    <property type="project" value="TreeGrafter"/>
</dbReference>
<keyword evidence="2" id="KW-0813">Transport</keyword>
<evidence type="ECO:0000256" key="3">
    <source>
        <dbReference type="ARBA" id="ARBA00022452"/>
    </source>
</evidence>
<dbReference type="STRING" id="682795.AciX8_4012"/>
<comment type="subcellular location">
    <subcellularLocation>
        <location evidence="1">Cell outer membrane</location>
        <topology evidence="1">Multi-pass membrane protein</topology>
    </subcellularLocation>
</comment>
<dbReference type="KEGG" id="gma:AciX8_4012"/>
<keyword evidence="5" id="KW-0732">Signal</keyword>
<evidence type="ECO:0000259" key="8">
    <source>
        <dbReference type="Pfam" id="PF25183"/>
    </source>
</evidence>